<feature type="active site" description="Tele-AMP-histidine intermediate" evidence="1">
    <location>
        <position position="116"/>
    </location>
</feature>
<dbReference type="PRINTS" id="PR00332">
    <property type="entry name" value="HISTRIAD"/>
</dbReference>
<feature type="domain" description="HIT" evidence="4">
    <location>
        <begin position="21"/>
        <end position="130"/>
    </location>
</feature>
<organism evidence="5 6">
    <name type="scientific">Nitrospira tepida</name>
    <dbReference type="NCBI Taxonomy" id="2973512"/>
    <lineage>
        <taxon>Bacteria</taxon>
        <taxon>Pseudomonadati</taxon>
        <taxon>Nitrospirota</taxon>
        <taxon>Nitrospiria</taxon>
        <taxon>Nitrospirales</taxon>
        <taxon>Nitrospiraceae</taxon>
        <taxon>Nitrospira</taxon>
    </lineage>
</organism>
<feature type="short sequence motif" description="Histidine triad motif" evidence="2 3">
    <location>
        <begin position="114"/>
        <end position="118"/>
    </location>
</feature>
<dbReference type="Pfam" id="PF01230">
    <property type="entry name" value="HIT"/>
    <property type="match status" value="1"/>
</dbReference>
<evidence type="ECO:0000256" key="1">
    <source>
        <dbReference type="PIRSR" id="PIRSR601310-1"/>
    </source>
</evidence>
<dbReference type="InterPro" id="IPR019808">
    <property type="entry name" value="Histidine_triad_CS"/>
</dbReference>
<evidence type="ECO:0000256" key="3">
    <source>
        <dbReference type="PROSITE-ProRule" id="PRU00464"/>
    </source>
</evidence>
<dbReference type="PROSITE" id="PS51084">
    <property type="entry name" value="HIT_2"/>
    <property type="match status" value="1"/>
</dbReference>
<dbReference type="AlphaFoldDB" id="A0AA86MXJ0"/>
<dbReference type="CDD" id="cd01276">
    <property type="entry name" value="PKCI_related"/>
    <property type="match status" value="1"/>
</dbReference>
<keyword evidence="6" id="KW-1185">Reference proteome</keyword>
<evidence type="ECO:0000259" key="4">
    <source>
        <dbReference type="PROSITE" id="PS51084"/>
    </source>
</evidence>
<dbReference type="SUPFAM" id="SSF54197">
    <property type="entry name" value="HIT-like"/>
    <property type="match status" value="1"/>
</dbReference>
<accession>A0AA86MXJ0</accession>
<dbReference type="PANTHER" id="PTHR23089">
    <property type="entry name" value="HISTIDINE TRIAD HIT PROTEIN"/>
    <property type="match status" value="1"/>
</dbReference>
<evidence type="ECO:0000313" key="5">
    <source>
        <dbReference type="EMBL" id="CAI4030852.1"/>
    </source>
</evidence>
<sequence length="130" mass="13928">MASLGFVRLTPGKEAPVSDCLFCRIAAGSLPAKIVHQDPQCVAFEDLHPQAPTHVLVIPRKHVSSLRECGPEDQAILGHLLLACAAVARQKGLGEHGYRIVANSGRDGGQTVFHLHFHLLGGRAMTWPPG</sequence>
<evidence type="ECO:0000313" key="6">
    <source>
        <dbReference type="Proteomes" id="UP001179121"/>
    </source>
</evidence>
<dbReference type="Proteomes" id="UP001179121">
    <property type="component" value="Chromosome"/>
</dbReference>
<dbReference type="GO" id="GO:0003824">
    <property type="term" value="F:catalytic activity"/>
    <property type="evidence" value="ECO:0007669"/>
    <property type="project" value="InterPro"/>
</dbReference>
<dbReference type="KEGG" id="nti:DNFV4_01283"/>
<protein>
    <submittedName>
        <fullName evidence="5">Histidine triad nucleotide-binding protein</fullName>
    </submittedName>
</protein>
<reference evidence="5" key="1">
    <citation type="submission" date="2022-10" db="EMBL/GenBank/DDBJ databases">
        <authorList>
            <person name="Koch H."/>
        </authorList>
    </citation>
    <scope>NUCLEOTIDE SEQUENCE</scope>
    <source>
        <strain evidence="5">DNF</strain>
    </source>
</reference>
<dbReference type="InterPro" id="IPR011146">
    <property type="entry name" value="HIT-like"/>
</dbReference>
<evidence type="ECO:0000256" key="2">
    <source>
        <dbReference type="PIRSR" id="PIRSR601310-3"/>
    </source>
</evidence>
<dbReference type="Gene3D" id="3.30.428.10">
    <property type="entry name" value="HIT-like"/>
    <property type="match status" value="1"/>
</dbReference>
<dbReference type="InterPro" id="IPR001310">
    <property type="entry name" value="Histidine_triad_HIT"/>
</dbReference>
<dbReference type="PROSITE" id="PS00892">
    <property type="entry name" value="HIT_1"/>
    <property type="match status" value="1"/>
</dbReference>
<name>A0AA86MXJ0_9BACT</name>
<dbReference type="InterPro" id="IPR036265">
    <property type="entry name" value="HIT-like_sf"/>
</dbReference>
<dbReference type="EMBL" id="OX365700">
    <property type="protein sequence ID" value="CAI4030852.1"/>
    <property type="molecule type" value="Genomic_DNA"/>
</dbReference>
<proteinExistence type="predicted"/>
<gene>
    <name evidence="5" type="ORF">DNFV4_01283</name>
</gene>